<keyword evidence="8" id="KW-1185">Reference proteome</keyword>
<dbReference type="Pfam" id="PF13166">
    <property type="entry name" value="AAA_13"/>
    <property type="match status" value="1"/>
</dbReference>
<dbReference type="InterPro" id="IPR050086">
    <property type="entry name" value="MetN_ABC_transporter-like"/>
</dbReference>
<organism evidence="7 8">
    <name type="scientific">Clostridium thailandense</name>
    <dbReference type="NCBI Taxonomy" id="2794346"/>
    <lineage>
        <taxon>Bacteria</taxon>
        <taxon>Bacillati</taxon>
        <taxon>Bacillota</taxon>
        <taxon>Clostridia</taxon>
        <taxon>Eubacteriales</taxon>
        <taxon>Clostridiaceae</taxon>
        <taxon>Clostridium</taxon>
    </lineage>
</organism>
<keyword evidence="5" id="KW-0472">Membrane</keyword>
<gene>
    <name evidence="7" type="ORF">I6U48_00935</name>
</gene>
<dbReference type="GO" id="GO:0005524">
    <property type="term" value="F:ATP binding"/>
    <property type="evidence" value="ECO:0007669"/>
    <property type="project" value="InterPro"/>
</dbReference>
<dbReference type="SMART" id="SM00382">
    <property type="entry name" value="AAA"/>
    <property type="match status" value="1"/>
</dbReference>
<evidence type="ECO:0000256" key="4">
    <source>
        <dbReference type="ARBA" id="ARBA00022475"/>
    </source>
</evidence>
<feature type="domain" description="AAA+ ATPase" evidence="6">
    <location>
        <begin position="33"/>
        <end position="496"/>
    </location>
</feature>
<dbReference type="InterPro" id="IPR003439">
    <property type="entry name" value="ABC_transporter-like_ATP-bd"/>
</dbReference>
<keyword evidence="4" id="KW-1003">Cell membrane</keyword>
<sequence>MSKTLEITKIKKLDILQEDFENLSQYNKFDFNKKNIAVIYGPNGTGKTTLSKIFNHEEDTEYTVEYIGNTYSNNENKLFHVIADQNNRNIIAGETKDFILGENIAKETKLKKNIDSEYEKLFGNLKEVLKSKYKITKQSAYLTEKIQNLKLKNIIKIMANKTKKVQDVDMDIFIDTFNKLGVNDLPEFDDNLFEYFIMNSIDKKDPICRTIELDISKIKKVEKISVIDESSSAIQILEKYRYVSDCIVCDTTNINHEKLIEKKSQLREDIKKTLDTVSEEILTEIVDKIENGDPFEMKAIVFDALANGSLDRFEELQVILRNYLNIVLDNINNDFYYFFKNSSLERYYSEYKALVAQKLELSKSDEQLIKNIISENLDKDVILKRDDNKNIIIYLNNTKLLETDRKDLQLSSGEQNFISIAFELLKAKNSNKPIIVLDDPISSFDSIYKNKIAFCIIKILNNKKQLILTHNTDLVRLLDVQYQNCFDLYLFNNKKDETNGFIPVSKDEQNILLYMDKLLNLLRGDIDNEILDEKLYIISLIPFMRGLAKIINGANRKKYNDELTKLMHGYESDKVNLTEIYNGLFEKQIHSEYIINAQNIVELDLSNVEILKSGKYDLLNKTLKHTLMYLYLRLSVEKKLREKYPTETRKCELLGEFIDKALKAEDKQEARIKLNSKKTLLNEFNHFEGNMNIFQPAIDIADTTLEKERIEILDILNTL</sequence>
<protein>
    <submittedName>
        <fullName evidence="7">AAA family ATPase</fullName>
    </submittedName>
</protein>
<evidence type="ECO:0000313" key="8">
    <source>
        <dbReference type="Proteomes" id="UP000694308"/>
    </source>
</evidence>
<comment type="similarity">
    <text evidence="2">Belongs to the ABC transporter superfamily.</text>
</comment>
<evidence type="ECO:0000256" key="1">
    <source>
        <dbReference type="ARBA" id="ARBA00004202"/>
    </source>
</evidence>
<dbReference type="GO" id="GO:0016887">
    <property type="term" value="F:ATP hydrolysis activity"/>
    <property type="evidence" value="ECO:0007669"/>
    <property type="project" value="InterPro"/>
</dbReference>
<dbReference type="GO" id="GO:0005886">
    <property type="term" value="C:plasma membrane"/>
    <property type="evidence" value="ECO:0007669"/>
    <property type="project" value="UniProtKB-SubCell"/>
</dbReference>
<dbReference type="PANTHER" id="PTHR43166">
    <property type="entry name" value="AMINO ACID IMPORT ATP-BINDING PROTEIN"/>
    <property type="match status" value="1"/>
</dbReference>
<dbReference type="RefSeq" id="WP_218318521.1">
    <property type="nucleotide sequence ID" value="NZ_JAEEGC010000004.1"/>
</dbReference>
<dbReference type="Pfam" id="PF00005">
    <property type="entry name" value="ABC_tran"/>
    <property type="match status" value="1"/>
</dbReference>
<evidence type="ECO:0000313" key="7">
    <source>
        <dbReference type="EMBL" id="MBV7271485.1"/>
    </source>
</evidence>
<dbReference type="InterPro" id="IPR003593">
    <property type="entry name" value="AAA+_ATPase"/>
</dbReference>
<evidence type="ECO:0000256" key="2">
    <source>
        <dbReference type="ARBA" id="ARBA00005417"/>
    </source>
</evidence>
<evidence type="ECO:0000259" key="6">
    <source>
        <dbReference type="SMART" id="SM00382"/>
    </source>
</evidence>
<dbReference type="InterPro" id="IPR026866">
    <property type="entry name" value="CR006_AAA"/>
</dbReference>
<reference evidence="7" key="1">
    <citation type="submission" date="2020-12" db="EMBL/GenBank/DDBJ databases">
        <title>Clostridium thailandense sp. nov., a novel acetogenic bacterium isolated from peat land soil in Thailand.</title>
        <authorList>
            <person name="Chaikitkaew S."/>
            <person name="Birkeland N.K."/>
        </authorList>
    </citation>
    <scope>NUCLEOTIDE SEQUENCE</scope>
    <source>
        <strain evidence="7">PL3</strain>
    </source>
</reference>
<dbReference type="EMBL" id="JAEEGC010000004">
    <property type="protein sequence ID" value="MBV7271485.1"/>
    <property type="molecule type" value="Genomic_DNA"/>
</dbReference>
<evidence type="ECO:0000256" key="3">
    <source>
        <dbReference type="ARBA" id="ARBA00022448"/>
    </source>
</evidence>
<dbReference type="PANTHER" id="PTHR43166:SF9">
    <property type="entry name" value="GLUTAMATE_ASPARTATE IMPORT ATP-BINDING PROTEIN GLTL"/>
    <property type="match status" value="1"/>
</dbReference>
<comment type="caution">
    <text evidence="7">The sequence shown here is derived from an EMBL/GenBank/DDBJ whole genome shotgun (WGS) entry which is preliminary data.</text>
</comment>
<evidence type="ECO:0000256" key="5">
    <source>
        <dbReference type="ARBA" id="ARBA00023136"/>
    </source>
</evidence>
<dbReference type="AlphaFoldDB" id="A0A949TFY9"/>
<accession>A0A949TFY9</accession>
<keyword evidence="3" id="KW-0813">Transport</keyword>
<dbReference type="Proteomes" id="UP000694308">
    <property type="component" value="Unassembled WGS sequence"/>
</dbReference>
<proteinExistence type="inferred from homology"/>
<comment type="subcellular location">
    <subcellularLocation>
        <location evidence="1">Cell membrane</location>
        <topology evidence="1">Peripheral membrane protein</topology>
    </subcellularLocation>
</comment>
<name>A0A949TFY9_9CLOT</name>